<dbReference type="GO" id="GO:0003677">
    <property type="term" value="F:DNA binding"/>
    <property type="evidence" value="ECO:0007669"/>
    <property type="project" value="UniProtKB-KW"/>
</dbReference>
<organism evidence="3 4">
    <name type="scientific">Streptacidiphilus jiangxiensis</name>
    <dbReference type="NCBI Taxonomy" id="235985"/>
    <lineage>
        <taxon>Bacteria</taxon>
        <taxon>Bacillati</taxon>
        <taxon>Actinomycetota</taxon>
        <taxon>Actinomycetes</taxon>
        <taxon>Kitasatosporales</taxon>
        <taxon>Streptomycetaceae</taxon>
        <taxon>Streptacidiphilus</taxon>
    </lineage>
</organism>
<dbReference type="AlphaFoldDB" id="A0A1H7REI3"/>
<dbReference type="Gene3D" id="4.10.320.10">
    <property type="entry name" value="E3-binding domain"/>
    <property type="match status" value="1"/>
</dbReference>
<evidence type="ECO:0000259" key="2">
    <source>
        <dbReference type="Pfam" id="PF23359"/>
    </source>
</evidence>
<keyword evidence="1" id="KW-0238">DNA-binding</keyword>
<dbReference type="EMBL" id="FOAZ01000010">
    <property type="protein sequence ID" value="SEL58720.1"/>
    <property type="molecule type" value="Genomic_DNA"/>
</dbReference>
<dbReference type="Proteomes" id="UP000183015">
    <property type="component" value="Unassembled WGS sequence"/>
</dbReference>
<evidence type="ECO:0000313" key="3">
    <source>
        <dbReference type="EMBL" id="SEL58720.1"/>
    </source>
</evidence>
<dbReference type="GO" id="GO:0016746">
    <property type="term" value="F:acyltransferase activity"/>
    <property type="evidence" value="ECO:0007669"/>
    <property type="project" value="InterPro"/>
</dbReference>
<name>A0A1H7REI3_STRJI</name>
<dbReference type="InterPro" id="IPR036625">
    <property type="entry name" value="E3-bd_dom_sf"/>
</dbReference>
<keyword evidence="4" id="KW-1185">Reference proteome</keyword>
<reference evidence="4" key="1">
    <citation type="submission" date="2016-10" db="EMBL/GenBank/DDBJ databases">
        <authorList>
            <person name="Varghese N."/>
        </authorList>
    </citation>
    <scope>NUCLEOTIDE SEQUENCE [LARGE SCALE GENOMIC DNA]</scope>
    <source>
        <strain evidence="4">DSM 45096 / BCRC 16803 / CGMCC 4.1857 / CIP 109030 / JCM 12277 / KCTC 19219 / NBRC 100920 / 33214</strain>
    </source>
</reference>
<proteinExistence type="predicted"/>
<evidence type="ECO:0000256" key="1">
    <source>
        <dbReference type="ARBA" id="ARBA00023125"/>
    </source>
</evidence>
<evidence type="ECO:0000313" key="4">
    <source>
        <dbReference type="Proteomes" id="UP000183015"/>
    </source>
</evidence>
<gene>
    <name evidence="3" type="ORF">SAMN05414137_11092</name>
</gene>
<dbReference type="Pfam" id="PF23359">
    <property type="entry name" value="Lsr2_DNA-bd"/>
    <property type="match status" value="1"/>
</dbReference>
<accession>A0A1H7REI3</accession>
<protein>
    <submittedName>
        <fullName evidence="3">Lsr2 protein</fullName>
    </submittedName>
</protein>
<feature type="domain" description="Lsr2 DNA-binding" evidence="2">
    <location>
        <begin position="77"/>
        <end position="109"/>
    </location>
</feature>
<dbReference type="InterPro" id="IPR055370">
    <property type="entry name" value="Lsr2_DNA-bd"/>
</dbReference>
<sequence length="112" mass="12410">MGLLWRLLAPKSVKRARRSVGKVAHPVRTMTPKPIKGVRRAAYGTTHPWEVVERGVEDQVVRSARSRPPSPVVARNGASSAQVRAWAKRSGYSVADKGRLPAYVIEAYNRSH</sequence>